<gene>
    <name evidence="8" type="ORF">Sjap_017460</name>
</gene>
<dbReference type="SUPFAM" id="SSF56801">
    <property type="entry name" value="Acetyl-CoA synthetase-like"/>
    <property type="match status" value="1"/>
</dbReference>
<dbReference type="PROSITE" id="PS00455">
    <property type="entry name" value="AMP_BINDING"/>
    <property type="match status" value="1"/>
</dbReference>
<dbReference type="EMBL" id="JBBNAE010000007">
    <property type="protein sequence ID" value="KAK9109400.1"/>
    <property type="molecule type" value="Genomic_DNA"/>
</dbReference>
<keyword evidence="2" id="KW-0436">Ligase</keyword>
<evidence type="ECO:0000259" key="7">
    <source>
        <dbReference type="Pfam" id="PF13193"/>
    </source>
</evidence>
<evidence type="ECO:0008006" key="10">
    <source>
        <dbReference type="Google" id="ProtNLM"/>
    </source>
</evidence>
<organism evidence="8 9">
    <name type="scientific">Stephania japonica</name>
    <dbReference type="NCBI Taxonomy" id="461633"/>
    <lineage>
        <taxon>Eukaryota</taxon>
        <taxon>Viridiplantae</taxon>
        <taxon>Streptophyta</taxon>
        <taxon>Embryophyta</taxon>
        <taxon>Tracheophyta</taxon>
        <taxon>Spermatophyta</taxon>
        <taxon>Magnoliopsida</taxon>
        <taxon>Ranunculales</taxon>
        <taxon>Menispermaceae</taxon>
        <taxon>Menispermoideae</taxon>
        <taxon>Cissampelideae</taxon>
        <taxon>Stephania</taxon>
    </lineage>
</organism>
<dbReference type="GO" id="GO:0005524">
    <property type="term" value="F:ATP binding"/>
    <property type="evidence" value="ECO:0007669"/>
    <property type="project" value="UniProtKB-KW"/>
</dbReference>
<protein>
    <recommendedName>
        <fullName evidence="10">4-coumarate--CoA ligase</fullName>
    </recommendedName>
</protein>
<keyword evidence="5" id="KW-0812">Transmembrane</keyword>
<comment type="caution">
    <text evidence="8">The sequence shown here is derived from an EMBL/GenBank/DDBJ whole genome shotgun (WGS) entry which is preliminary data.</text>
</comment>
<evidence type="ECO:0000256" key="4">
    <source>
        <dbReference type="ARBA" id="ARBA00022840"/>
    </source>
</evidence>
<dbReference type="InterPro" id="IPR045851">
    <property type="entry name" value="AMP-bd_C_sf"/>
</dbReference>
<comment type="similarity">
    <text evidence="1">Belongs to the ATP-dependent AMP-binding enzyme family.</text>
</comment>
<feature type="domain" description="AMP-dependent synthetase/ligase" evidence="6">
    <location>
        <begin position="49"/>
        <end position="395"/>
    </location>
</feature>
<dbReference type="Pfam" id="PF13193">
    <property type="entry name" value="AMP-binding_C"/>
    <property type="match status" value="1"/>
</dbReference>
<dbReference type="CDD" id="cd05904">
    <property type="entry name" value="4CL"/>
    <property type="match status" value="1"/>
</dbReference>
<proteinExistence type="inferred from homology"/>
<feature type="domain" description="AMP-binding enzyme C-terminal" evidence="7">
    <location>
        <begin position="446"/>
        <end position="521"/>
    </location>
</feature>
<dbReference type="PANTHER" id="PTHR24096:SF413">
    <property type="entry name" value="PEROXISOMAL OPC-8:0-COA LIGASE 1"/>
    <property type="match status" value="1"/>
</dbReference>
<name>A0AAP0I682_9MAGN</name>
<dbReference type="Pfam" id="PF00501">
    <property type="entry name" value="AMP-binding"/>
    <property type="match status" value="1"/>
</dbReference>
<dbReference type="GO" id="GO:0005777">
    <property type="term" value="C:peroxisome"/>
    <property type="evidence" value="ECO:0007669"/>
    <property type="project" value="TreeGrafter"/>
</dbReference>
<evidence type="ECO:0000259" key="6">
    <source>
        <dbReference type="Pfam" id="PF00501"/>
    </source>
</evidence>
<keyword evidence="9" id="KW-1185">Reference proteome</keyword>
<dbReference type="FunFam" id="3.30.300.30:FF:000007">
    <property type="entry name" value="4-coumarate--CoA ligase 2"/>
    <property type="match status" value="1"/>
</dbReference>
<keyword evidence="4" id="KW-0067">ATP-binding</keyword>
<dbReference type="InterPro" id="IPR042099">
    <property type="entry name" value="ANL_N_sf"/>
</dbReference>
<keyword evidence="3" id="KW-0547">Nucleotide-binding</keyword>
<dbReference type="GO" id="GO:0016405">
    <property type="term" value="F:CoA-ligase activity"/>
    <property type="evidence" value="ECO:0007669"/>
    <property type="project" value="TreeGrafter"/>
</dbReference>
<evidence type="ECO:0000256" key="2">
    <source>
        <dbReference type="ARBA" id="ARBA00022598"/>
    </source>
</evidence>
<evidence type="ECO:0000313" key="9">
    <source>
        <dbReference type="Proteomes" id="UP001417504"/>
    </source>
</evidence>
<sequence>MEKEKKKEEEMEERSGFCSSTWSFHSKRQAIPLPSNPHLSLTDFVSSQPHSGRTAYIDASTGRRLSYTELWSSVSSLSSHLSLRLGLRKGHVVLLLSPNSLSFPIVTLSVLSLGALITTSNPLLTPRELQKQINDSKPTLAFTTSPLLPKLRMSNPTLPIILIEDDVVRVRERVDQDDPASLLYSSGTTGESKGVVSTHRNLIAMVQTIVNRFRSENFEGREQIYVCTVPMFHIYGLAAFAAGLLASGSTIVVLSRFDLEEMMGAIERYGATYLPVVPPILISMIDRAEEIRGRYELGTLESVLSGGAPLSREVTEGFLGKYPGVKIYQGYGLTETAGIGASTDSVEESRRYGTAGRLSASMEARVVEVDTGRLLGVNHTGELWLRGPSVMKGYFSNPEATASTLTSEGWLKTGDICYIDEDGFIFVVDRLKELIKYKGYQVPPAELEALLLSHPLITDAAVIPFPDKDVGQFPMAYIVRKAGSDLSEKAVMDFVAKQVAPYKKIRRVAFISAIPKNPSGKILRKDLIKLATSKI</sequence>
<dbReference type="AlphaFoldDB" id="A0AAP0I682"/>
<feature type="transmembrane region" description="Helical" evidence="5">
    <location>
        <begin position="232"/>
        <end position="254"/>
    </location>
</feature>
<dbReference type="Gene3D" id="3.40.50.12780">
    <property type="entry name" value="N-terminal domain of ligase-like"/>
    <property type="match status" value="1"/>
</dbReference>
<dbReference type="PANTHER" id="PTHR24096">
    <property type="entry name" value="LONG-CHAIN-FATTY-ACID--COA LIGASE"/>
    <property type="match status" value="1"/>
</dbReference>
<keyword evidence="5" id="KW-0472">Membrane</keyword>
<evidence type="ECO:0000256" key="3">
    <source>
        <dbReference type="ARBA" id="ARBA00022741"/>
    </source>
</evidence>
<evidence type="ECO:0000313" key="8">
    <source>
        <dbReference type="EMBL" id="KAK9109400.1"/>
    </source>
</evidence>
<dbReference type="InterPro" id="IPR025110">
    <property type="entry name" value="AMP-bd_C"/>
</dbReference>
<reference evidence="8 9" key="1">
    <citation type="submission" date="2024-01" db="EMBL/GenBank/DDBJ databases">
        <title>Genome assemblies of Stephania.</title>
        <authorList>
            <person name="Yang L."/>
        </authorList>
    </citation>
    <scope>NUCLEOTIDE SEQUENCE [LARGE SCALE GENOMIC DNA]</scope>
    <source>
        <strain evidence="8">QJT</strain>
        <tissue evidence="8">Leaf</tissue>
    </source>
</reference>
<evidence type="ECO:0000256" key="1">
    <source>
        <dbReference type="ARBA" id="ARBA00006432"/>
    </source>
</evidence>
<dbReference type="Proteomes" id="UP001417504">
    <property type="component" value="Unassembled WGS sequence"/>
</dbReference>
<evidence type="ECO:0000256" key="5">
    <source>
        <dbReference type="SAM" id="Phobius"/>
    </source>
</evidence>
<accession>A0AAP0I682</accession>
<dbReference type="InterPro" id="IPR020845">
    <property type="entry name" value="AMP-binding_CS"/>
</dbReference>
<dbReference type="FunFam" id="3.40.50.12780:FF:000003">
    <property type="entry name" value="Long-chain-fatty-acid--CoA ligase FadD"/>
    <property type="match status" value="1"/>
</dbReference>
<keyword evidence="5" id="KW-1133">Transmembrane helix</keyword>
<dbReference type="Gene3D" id="3.30.300.30">
    <property type="match status" value="1"/>
</dbReference>
<dbReference type="InterPro" id="IPR000873">
    <property type="entry name" value="AMP-dep_synth/lig_dom"/>
</dbReference>